<organism evidence="1 2">
    <name type="scientific">Paracoccus gahaiensis</name>
    <dbReference type="NCBI Taxonomy" id="1706839"/>
    <lineage>
        <taxon>Bacteria</taxon>
        <taxon>Pseudomonadati</taxon>
        <taxon>Pseudomonadota</taxon>
        <taxon>Alphaproteobacteria</taxon>
        <taxon>Rhodobacterales</taxon>
        <taxon>Paracoccaceae</taxon>
        <taxon>Paracoccus</taxon>
    </lineage>
</organism>
<comment type="caution">
    <text evidence="1">The sequence shown here is derived from an EMBL/GenBank/DDBJ whole genome shotgun (WGS) entry which is preliminary data.</text>
</comment>
<dbReference type="AlphaFoldDB" id="A0A4U0RA10"/>
<reference evidence="1 2" key="1">
    <citation type="submission" date="2019-04" db="EMBL/GenBank/DDBJ databases">
        <authorList>
            <person name="Li J."/>
        </authorList>
    </citation>
    <scope>NUCLEOTIDE SEQUENCE [LARGE SCALE GENOMIC DNA]</scope>
    <source>
        <strain evidence="1 2">KCTC 42687</strain>
    </source>
</reference>
<keyword evidence="2" id="KW-1185">Reference proteome</keyword>
<dbReference type="Proteomes" id="UP000309747">
    <property type="component" value="Unassembled WGS sequence"/>
</dbReference>
<dbReference type="OrthoDB" id="7851258at2"/>
<evidence type="ECO:0000313" key="2">
    <source>
        <dbReference type="Proteomes" id="UP000309747"/>
    </source>
</evidence>
<accession>A0A4U0RA10</accession>
<evidence type="ECO:0000313" key="1">
    <source>
        <dbReference type="EMBL" id="TJZ91300.1"/>
    </source>
</evidence>
<sequence>MQIRTPDPARDAAALLMGRAGGAAGDPQMAVVLKAAYDLVADGAGPRRMQPVADPARSAVVMADLGVTRFTARDVVPPIIGRIVGPADFSVRPGPPEEQILTVDGQAFTLAGIAADDTGANDRHLGFDLTYEADTALRKTRADIVVTGFAAQEGTVRVEGATWLTRNPALPADPDADAGRNLFGFQPRLGPPRRGQAGDPAAFAAFHRRGGIFGDAGTGTALPSGGLVEIFRSLDTSGAADYALRLPDLGRVARLRVYCGHGPDTPPRWRKVALGRMRPDTLILHPATNRAEILWRCHWPADLEPEDRYRSIQIAEEGM</sequence>
<dbReference type="RefSeq" id="WP_136886404.1">
    <property type="nucleotide sequence ID" value="NZ_SUNI01000011.1"/>
</dbReference>
<gene>
    <name evidence="1" type="ORF">FA743_12315</name>
</gene>
<dbReference type="EMBL" id="SUNI01000011">
    <property type="protein sequence ID" value="TJZ91300.1"/>
    <property type="molecule type" value="Genomic_DNA"/>
</dbReference>
<proteinExistence type="predicted"/>
<name>A0A4U0RA10_9RHOB</name>
<protein>
    <submittedName>
        <fullName evidence="1">Uncharacterized protein</fullName>
    </submittedName>
</protein>